<sequence length="342" mass="37876">MSRTTEVEVIDLDESGWLLDAGTDEPVPEHRLRDYFTERLAPPAWATDILVYVHGWQTSPGSAHRTAERLLALVHDNLKADPTRYPALSAEGFNPWCVVVRWPSSSPVTPSGYRRIRDRAHAMGARDGNGYAAHILGRLLGYLDTERADPAAAPVLANHEGQYLHLVGHSFGCRLLCEAVQWAADARLDDTLGWSAEGRSPSRPFTADSMLLFQMAARRDAFLSLFPCILPSEVHDGAPLRGPVVATYSRHDRATGFWHLRAERQPGIGHSGIGPAPAPMFTTRLLSLDERYPLFALDHRFVNVDASDIYVRGRRLSPAGAHSDHVRPESAHLLLSLADYSR</sequence>
<evidence type="ECO:0000313" key="2">
    <source>
        <dbReference type="Proteomes" id="UP000516444"/>
    </source>
</evidence>
<dbReference type="RefSeq" id="WP_190849777.1">
    <property type="nucleotide sequence ID" value="NZ_AP023440.1"/>
</dbReference>
<dbReference type="AlphaFoldDB" id="A0A7G1NTS0"/>
<evidence type="ECO:0000313" key="1">
    <source>
        <dbReference type="EMBL" id="BCL26723.1"/>
    </source>
</evidence>
<reference evidence="1 2" key="1">
    <citation type="journal article" date="2014" name="Int. J. Syst. Evol. Microbiol.">
        <title>Complete genome sequence of Corynebacterium casei LMG S-19264T (=DSM 44701T), isolated from a smear-ripened cheese.</title>
        <authorList>
            <consortium name="US DOE Joint Genome Institute (JGI-PGF)"/>
            <person name="Walter F."/>
            <person name="Albersmeier A."/>
            <person name="Kalinowski J."/>
            <person name="Ruckert C."/>
        </authorList>
    </citation>
    <scope>NUCLEOTIDE SEQUENCE [LARGE SCALE GENOMIC DNA]</scope>
    <source>
        <strain evidence="1 2">JCM 4677</strain>
    </source>
</reference>
<dbReference type="KEGG" id="sgm:GCM10017557_15820"/>
<protein>
    <recommendedName>
        <fullName evidence="3">Alpha/beta hydrolase</fullName>
    </recommendedName>
</protein>
<proteinExistence type="predicted"/>
<name>A0A7G1NTS0_9ACTN</name>
<gene>
    <name evidence="1" type="ORF">GCM10017557_15820</name>
</gene>
<organism evidence="1 2">
    <name type="scientific">Streptomyces aurantiacus</name>
    <dbReference type="NCBI Taxonomy" id="47760"/>
    <lineage>
        <taxon>Bacteria</taxon>
        <taxon>Bacillati</taxon>
        <taxon>Actinomycetota</taxon>
        <taxon>Actinomycetes</taxon>
        <taxon>Kitasatosporales</taxon>
        <taxon>Streptomycetaceae</taxon>
        <taxon>Streptomyces</taxon>
        <taxon>Streptomyces aurantiacus group</taxon>
    </lineage>
</organism>
<accession>A0A7G1NTS0</accession>
<keyword evidence="2" id="KW-1185">Reference proteome</keyword>
<dbReference type="Proteomes" id="UP000516444">
    <property type="component" value="Chromosome"/>
</dbReference>
<dbReference type="EMBL" id="AP023440">
    <property type="protein sequence ID" value="BCL26723.1"/>
    <property type="molecule type" value="Genomic_DNA"/>
</dbReference>
<evidence type="ECO:0008006" key="3">
    <source>
        <dbReference type="Google" id="ProtNLM"/>
    </source>
</evidence>